<dbReference type="Pfam" id="PF00827">
    <property type="entry name" value="Ribosomal_L15e"/>
    <property type="match status" value="1"/>
</dbReference>
<evidence type="ECO:0000313" key="7">
    <source>
        <dbReference type="EMBL" id="QEE14959.1"/>
    </source>
</evidence>
<dbReference type="SUPFAM" id="SSF54189">
    <property type="entry name" value="Ribosomal proteins S24e, L23 and L15e"/>
    <property type="match status" value="1"/>
</dbReference>
<name>A0A5B9D738_9ARCH</name>
<dbReference type="NCBIfam" id="NF003269">
    <property type="entry name" value="PRK04243.1"/>
    <property type="match status" value="1"/>
</dbReference>
<organism evidence="7 8">
    <name type="scientific">Promethearchaeum syntrophicum</name>
    <dbReference type="NCBI Taxonomy" id="2594042"/>
    <lineage>
        <taxon>Archaea</taxon>
        <taxon>Promethearchaeati</taxon>
        <taxon>Promethearchaeota</taxon>
        <taxon>Promethearchaeia</taxon>
        <taxon>Promethearchaeales</taxon>
        <taxon>Promethearchaeaceae</taxon>
        <taxon>Promethearchaeum</taxon>
    </lineage>
</organism>
<proteinExistence type="inferred from homology"/>
<dbReference type="FunFam" id="3.40.1120.10:FF:000002">
    <property type="entry name" value="50S ribosomal protein L15e"/>
    <property type="match status" value="1"/>
</dbReference>
<dbReference type="GO" id="GO:0003735">
    <property type="term" value="F:structural constituent of ribosome"/>
    <property type="evidence" value="ECO:0007669"/>
    <property type="project" value="InterPro"/>
</dbReference>
<reference evidence="7 8" key="1">
    <citation type="journal article" date="2020" name="Nature">
        <title>Isolation of an archaeon at the prokaryote-eukaryote interface.</title>
        <authorList>
            <person name="Imachi H."/>
            <person name="Nobu M.K."/>
            <person name="Nakahara N."/>
            <person name="Morono Y."/>
            <person name="Ogawara M."/>
            <person name="Takaki Y."/>
            <person name="Takano Y."/>
            <person name="Uematsu K."/>
            <person name="Ikuta T."/>
            <person name="Ito M."/>
            <person name="Matsui Y."/>
            <person name="Miyazaki M."/>
            <person name="Murata K."/>
            <person name="Saito Y."/>
            <person name="Sakai S."/>
            <person name="Song C."/>
            <person name="Tasumi E."/>
            <person name="Yamanaka Y."/>
            <person name="Yamaguchi T."/>
            <person name="Kamagata Y."/>
            <person name="Tamaki H."/>
            <person name="Takai K."/>
        </authorList>
    </citation>
    <scope>NUCLEOTIDE SEQUENCE [LARGE SCALE GENOMIC DNA]</scope>
    <source>
        <strain evidence="7 8">MK-D1</strain>
    </source>
</reference>
<dbReference type="PANTHER" id="PTHR11847:SF4">
    <property type="entry name" value="LARGE RIBOSOMAL SUBUNIT PROTEIN EL15"/>
    <property type="match status" value="1"/>
</dbReference>
<dbReference type="GO" id="GO:0022625">
    <property type="term" value="C:cytosolic large ribosomal subunit"/>
    <property type="evidence" value="ECO:0007669"/>
    <property type="project" value="TreeGrafter"/>
</dbReference>
<comment type="similarity">
    <text evidence="1">Belongs to the eukaryotic ribosomal protein eL15 family.</text>
</comment>
<evidence type="ECO:0000256" key="3">
    <source>
        <dbReference type="ARBA" id="ARBA00023274"/>
    </source>
</evidence>
<dbReference type="Gene3D" id="3.40.1120.10">
    <property type="entry name" value="Ribosomal protein l15e"/>
    <property type="match status" value="1"/>
</dbReference>
<evidence type="ECO:0000256" key="2">
    <source>
        <dbReference type="ARBA" id="ARBA00022980"/>
    </source>
</evidence>
<dbReference type="RefSeq" id="WP_147661892.1">
    <property type="nucleotide sequence ID" value="NZ_CP042905.2"/>
</dbReference>
<feature type="region of interest" description="Disordered" evidence="6">
    <location>
        <begin position="167"/>
        <end position="194"/>
    </location>
</feature>
<gene>
    <name evidence="7" type="ORF">DSAG12_00782</name>
</gene>
<accession>A0A5B9D738</accession>
<dbReference type="SMART" id="SM01384">
    <property type="entry name" value="Ribosomal_L15e"/>
    <property type="match status" value="1"/>
</dbReference>
<evidence type="ECO:0000256" key="6">
    <source>
        <dbReference type="SAM" id="MobiDB-lite"/>
    </source>
</evidence>
<dbReference type="InterPro" id="IPR000439">
    <property type="entry name" value="Ribosomal_eL15"/>
</dbReference>
<dbReference type="Proteomes" id="UP000321408">
    <property type="component" value="Chromosome"/>
</dbReference>
<evidence type="ECO:0000256" key="4">
    <source>
        <dbReference type="ARBA" id="ARBA00035214"/>
    </source>
</evidence>
<dbReference type="AlphaFoldDB" id="A0A5B9D738"/>
<keyword evidence="8" id="KW-1185">Reference proteome</keyword>
<dbReference type="GO" id="GO:0002181">
    <property type="term" value="P:cytoplasmic translation"/>
    <property type="evidence" value="ECO:0007669"/>
    <property type="project" value="TreeGrafter"/>
</dbReference>
<dbReference type="InterPro" id="IPR012678">
    <property type="entry name" value="Ribosomal_uL23/eL15/eS24_sf"/>
</dbReference>
<evidence type="ECO:0000256" key="5">
    <source>
        <dbReference type="ARBA" id="ARBA00035535"/>
    </source>
</evidence>
<reference evidence="7 8" key="2">
    <citation type="journal article" date="2024" name="Int. J. Syst. Evol. Microbiol.">
        <title>Promethearchaeum syntrophicum gen. nov., sp. nov., an anaerobic, obligately syntrophic archaeon, the first isolate of the lineage 'Asgard' archaea, and proposal of the new archaeal phylum Promethearchaeota phyl. nov. and kingdom Promethearchaeati regn. nov.</title>
        <authorList>
            <person name="Imachi H."/>
            <person name="Nobu M.K."/>
            <person name="Kato S."/>
            <person name="Takaki Y."/>
            <person name="Miyazaki M."/>
            <person name="Miyata M."/>
            <person name="Ogawara M."/>
            <person name="Saito Y."/>
            <person name="Sakai S."/>
            <person name="Tahara Y.O."/>
            <person name="Takano Y."/>
            <person name="Tasumi E."/>
            <person name="Uematsu K."/>
            <person name="Yoshimura T."/>
            <person name="Itoh T."/>
            <person name="Ohkuma M."/>
            <person name="Takai K."/>
        </authorList>
    </citation>
    <scope>NUCLEOTIDE SEQUENCE [LARGE SCALE GENOMIC DNA]</scope>
    <source>
        <strain evidence="7 8">MK-D1</strain>
    </source>
</reference>
<dbReference type="InterPro" id="IPR024794">
    <property type="entry name" value="Rbsml_eL15_core_dom_sf"/>
</dbReference>
<dbReference type="GeneID" id="41328783"/>
<sequence length="194" mass="22398">MVKSGYKYIAETFEKHDNSYDSENWKRMIDLRRGPTTVRINKPTKLHRARALGYKAKQGYIVAITKIRRGTMAKIRPKMGRKAGNLGVNKITTKKNLRWIAEERTAKKYPNLQVLNSYKVASDGKSHYFEVILIDPDHPVIKADPNINWISRNNNTQRVFRGLTSAGKKTRGLRRKGKGSEKIRPSLRANRNRH</sequence>
<dbReference type="OrthoDB" id="8183at2157"/>
<feature type="compositionally biased region" description="Basic residues" evidence="6">
    <location>
        <begin position="168"/>
        <end position="177"/>
    </location>
</feature>
<dbReference type="PANTHER" id="PTHR11847">
    <property type="entry name" value="RIBOSOMAL PROTEIN L15"/>
    <property type="match status" value="1"/>
</dbReference>
<dbReference type="GO" id="GO:0003723">
    <property type="term" value="F:RNA binding"/>
    <property type="evidence" value="ECO:0007669"/>
    <property type="project" value="TreeGrafter"/>
</dbReference>
<dbReference type="EMBL" id="CP042905">
    <property type="protein sequence ID" value="QEE14959.1"/>
    <property type="molecule type" value="Genomic_DNA"/>
</dbReference>
<dbReference type="KEGG" id="psyt:DSAG12_00782"/>
<keyword evidence="3" id="KW-0687">Ribonucleoprotein</keyword>
<protein>
    <recommendedName>
        <fullName evidence="4">Large ribosomal subunit protein eL15</fullName>
    </recommendedName>
    <alternativeName>
        <fullName evidence="5">50S ribosomal protein L15e</fullName>
    </alternativeName>
</protein>
<evidence type="ECO:0000313" key="8">
    <source>
        <dbReference type="Proteomes" id="UP000321408"/>
    </source>
</evidence>
<evidence type="ECO:0000256" key="1">
    <source>
        <dbReference type="ARBA" id="ARBA00006857"/>
    </source>
</evidence>
<keyword evidence="2 7" id="KW-0689">Ribosomal protein</keyword>